<sequence>MSALQLLFAALLVLANGFFVGAEFALVSVRRSQIEPLDTARARQVMYGLENLPQMMAAAQFGITVCSLTLGAVAEPTVARLLEPVFEAAHLPEGMIHPLGFVIALAAVVFLHLVVGEMLPKNLAMAAPERTALWLSPGLVAFARLCKPVTVGLGACARVVLKLFRVEPKDEVEAVFTSEQLNRLVEDAGQAGLLGPEEQERLEDALELGSRPVTDVLLDRESLVTVGPSVTPGQVVALTARTGFSRFPVRAETGAFMGYLHVKDVLDLEESERAVPQQVWRPMTTLRSELPLDDALTVMRRAATHLAQVADASGRVLGLVALEDVLELLVGEVRDAAHRQAPAARVGEPRGEASERAVPPVAQEALDAPDAPAPPESTSGADAAPQPTAADALRQSAVAESAERPAVRSAAEQPVVRGTVEQPAAADSAEQALAG</sequence>
<dbReference type="InterPro" id="IPR051676">
    <property type="entry name" value="UPF0053_domain"/>
</dbReference>
<evidence type="ECO:0000256" key="2">
    <source>
        <dbReference type="ARBA" id="ARBA00022475"/>
    </source>
</evidence>
<evidence type="ECO:0000256" key="3">
    <source>
        <dbReference type="ARBA" id="ARBA00022692"/>
    </source>
</evidence>
<feature type="domain" description="CBS" evidence="11">
    <location>
        <begin position="279"/>
        <end position="336"/>
    </location>
</feature>
<dbReference type="EMBL" id="BMWD01000029">
    <property type="protein sequence ID" value="GGX88007.1"/>
    <property type="molecule type" value="Genomic_DNA"/>
</dbReference>
<keyword evidence="5 8" id="KW-1133">Transmembrane helix</keyword>
<dbReference type="Proteomes" id="UP000645555">
    <property type="component" value="Unassembled WGS sequence"/>
</dbReference>
<feature type="region of interest" description="Disordered" evidence="9">
    <location>
        <begin position="338"/>
        <end position="435"/>
    </location>
</feature>
<dbReference type="PANTHER" id="PTHR43099">
    <property type="entry name" value="UPF0053 PROTEIN YRKA"/>
    <property type="match status" value="1"/>
</dbReference>
<reference evidence="13" key="1">
    <citation type="journal article" date="2014" name="Int. J. Syst. Evol. Microbiol.">
        <title>Complete genome sequence of Corynebacterium casei LMG S-19264T (=DSM 44701T), isolated from a smear-ripened cheese.</title>
        <authorList>
            <consortium name="US DOE Joint Genome Institute (JGI-PGF)"/>
            <person name="Walter F."/>
            <person name="Albersmeier A."/>
            <person name="Kalinowski J."/>
            <person name="Ruckert C."/>
        </authorList>
    </citation>
    <scope>NUCLEOTIDE SEQUENCE</scope>
    <source>
        <strain evidence="13">JCM 4956</strain>
    </source>
</reference>
<evidence type="ECO:0000259" key="12">
    <source>
        <dbReference type="PROSITE" id="PS51846"/>
    </source>
</evidence>
<accession>A0A918NQU8</accession>
<dbReference type="Gene3D" id="3.10.580.10">
    <property type="entry name" value="CBS-domain"/>
    <property type="match status" value="1"/>
</dbReference>
<keyword evidence="4" id="KW-0677">Repeat</keyword>
<dbReference type="InterPro" id="IPR000644">
    <property type="entry name" value="CBS_dom"/>
</dbReference>
<gene>
    <name evidence="13" type="ORF">GCM10010515_64240</name>
</gene>
<evidence type="ECO:0000256" key="1">
    <source>
        <dbReference type="ARBA" id="ARBA00004651"/>
    </source>
</evidence>
<protein>
    <submittedName>
        <fullName evidence="13">Membrane protein</fullName>
    </submittedName>
</protein>
<keyword evidence="2" id="KW-1003">Cell membrane</keyword>
<name>A0A918NQU8_9ACTN</name>
<keyword evidence="14" id="KW-1185">Reference proteome</keyword>
<evidence type="ECO:0000313" key="14">
    <source>
        <dbReference type="Proteomes" id="UP000645555"/>
    </source>
</evidence>
<keyword evidence="6 8" id="KW-0472">Membrane</keyword>
<dbReference type="InterPro" id="IPR046342">
    <property type="entry name" value="CBS_dom_sf"/>
</dbReference>
<feature type="domain" description="CNNM transmembrane" evidence="12">
    <location>
        <begin position="1"/>
        <end position="198"/>
    </location>
</feature>
<dbReference type="GO" id="GO:0005886">
    <property type="term" value="C:plasma membrane"/>
    <property type="evidence" value="ECO:0007669"/>
    <property type="project" value="UniProtKB-SubCell"/>
</dbReference>
<evidence type="ECO:0000259" key="11">
    <source>
        <dbReference type="PROSITE" id="PS51371"/>
    </source>
</evidence>
<dbReference type="AlphaFoldDB" id="A0A918NQU8"/>
<dbReference type="SMART" id="SM00116">
    <property type="entry name" value="CBS"/>
    <property type="match status" value="2"/>
</dbReference>
<dbReference type="PROSITE" id="PS51371">
    <property type="entry name" value="CBS"/>
    <property type="match status" value="2"/>
</dbReference>
<proteinExistence type="predicted"/>
<keyword evidence="7" id="KW-0129">CBS domain</keyword>
<evidence type="ECO:0000256" key="7">
    <source>
        <dbReference type="PROSITE-ProRule" id="PRU00703"/>
    </source>
</evidence>
<keyword evidence="3 8" id="KW-0812">Transmembrane</keyword>
<comment type="caution">
    <text evidence="13">The sequence shown here is derived from an EMBL/GenBank/DDBJ whole genome shotgun (WGS) entry which is preliminary data.</text>
</comment>
<evidence type="ECO:0000256" key="6">
    <source>
        <dbReference type="ARBA" id="ARBA00023136"/>
    </source>
</evidence>
<evidence type="ECO:0000256" key="5">
    <source>
        <dbReference type="ARBA" id="ARBA00022989"/>
    </source>
</evidence>
<dbReference type="PANTHER" id="PTHR43099:SF5">
    <property type="entry name" value="HLYC_CORC FAMILY TRANSPORTER"/>
    <property type="match status" value="1"/>
</dbReference>
<dbReference type="CDD" id="cd04590">
    <property type="entry name" value="CBS_pair_CorC_HlyC_assoc"/>
    <property type="match status" value="1"/>
</dbReference>
<evidence type="ECO:0000256" key="4">
    <source>
        <dbReference type="ARBA" id="ARBA00022737"/>
    </source>
</evidence>
<dbReference type="InterPro" id="IPR002550">
    <property type="entry name" value="CNNM"/>
</dbReference>
<feature type="transmembrane region" description="Helical" evidence="10">
    <location>
        <begin position="56"/>
        <end position="74"/>
    </location>
</feature>
<feature type="compositionally biased region" description="Low complexity" evidence="9">
    <location>
        <begin position="381"/>
        <end position="392"/>
    </location>
</feature>
<organism evidence="13 14">
    <name type="scientific">Streptomyces fructofermentans</name>
    <dbReference type="NCBI Taxonomy" id="152141"/>
    <lineage>
        <taxon>Bacteria</taxon>
        <taxon>Bacillati</taxon>
        <taxon>Actinomycetota</taxon>
        <taxon>Actinomycetes</taxon>
        <taxon>Kitasatosporales</taxon>
        <taxon>Streptomycetaceae</taxon>
        <taxon>Streptomyces</taxon>
    </lineage>
</organism>
<comment type="subcellular location">
    <subcellularLocation>
        <location evidence="1">Cell membrane</location>
        <topology evidence="1">Multi-pass membrane protein</topology>
    </subcellularLocation>
</comment>
<dbReference type="InterPro" id="IPR044751">
    <property type="entry name" value="Ion_transp-like_CBS"/>
</dbReference>
<dbReference type="Pfam" id="PF01595">
    <property type="entry name" value="CNNM"/>
    <property type="match status" value="1"/>
</dbReference>
<dbReference type="PROSITE" id="PS51846">
    <property type="entry name" value="CNNM"/>
    <property type="match status" value="1"/>
</dbReference>
<evidence type="ECO:0000256" key="8">
    <source>
        <dbReference type="PROSITE-ProRule" id="PRU01193"/>
    </source>
</evidence>
<evidence type="ECO:0000313" key="13">
    <source>
        <dbReference type="EMBL" id="GGX88007.1"/>
    </source>
</evidence>
<dbReference type="Pfam" id="PF00571">
    <property type="entry name" value="CBS"/>
    <property type="match status" value="2"/>
</dbReference>
<evidence type="ECO:0000256" key="10">
    <source>
        <dbReference type="SAM" id="Phobius"/>
    </source>
</evidence>
<feature type="transmembrane region" description="Helical" evidence="10">
    <location>
        <begin position="95"/>
        <end position="115"/>
    </location>
</feature>
<reference evidence="13" key="2">
    <citation type="submission" date="2020-09" db="EMBL/GenBank/DDBJ databases">
        <authorList>
            <person name="Sun Q."/>
            <person name="Ohkuma M."/>
        </authorList>
    </citation>
    <scope>NUCLEOTIDE SEQUENCE</scope>
    <source>
        <strain evidence="13">JCM 4956</strain>
    </source>
</reference>
<dbReference type="SUPFAM" id="SSF54631">
    <property type="entry name" value="CBS-domain pair"/>
    <property type="match status" value="1"/>
</dbReference>
<evidence type="ECO:0000256" key="9">
    <source>
        <dbReference type="SAM" id="MobiDB-lite"/>
    </source>
</evidence>
<feature type="domain" description="CBS" evidence="11">
    <location>
        <begin position="218"/>
        <end position="275"/>
    </location>
</feature>